<keyword evidence="6" id="KW-1185">Reference proteome</keyword>
<feature type="non-terminal residue" evidence="5">
    <location>
        <position position="75"/>
    </location>
</feature>
<proteinExistence type="predicted"/>
<keyword evidence="3" id="KW-0949">S-adenosyl-L-methionine</keyword>
<feature type="non-terminal residue" evidence="5">
    <location>
        <position position="1"/>
    </location>
</feature>
<dbReference type="EMBL" id="JAMKFB020000010">
    <property type="protein sequence ID" value="KAL0182883.1"/>
    <property type="molecule type" value="Genomic_DNA"/>
</dbReference>
<dbReference type="PANTHER" id="PTHR46165:SF2">
    <property type="entry name" value="SET AND MYND DOMAIN-CONTAINING PROTEIN 4"/>
    <property type="match status" value="1"/>
</dbReference>
<gene>
    <name evidence="5" type="ORF">M9458_022258</name>
</gene>
<dbReference type="Pfam" id="PF00856">
    <property type="entry name" value="SET"/>
    <property type="match status" value="1"/>
</dbReference>
<dbReference type="InterPro" id="IPR001214">
    <property type="entry name" value="SET_dom"/>
</dbReference>
<protein>
    <recommendedName>
        <fullName evidence="4">SET domain-containing protein</fullName>
    </recommendedName>
</protein>
<evidence type="ECO:0000313" key="5">
    <source>
        <dbReference type="EMBL" id="KAL0182883.1"/>
    </source>
</evidence>
<dbReference type="SUPFAM" id="SSF82199">
    <property type="entry name" value="SET domain"/>
    <property type="match status" value="1"/>
</dbReference>
<name>A0ABD0QB14_CIRMR</name>
<keyword evidence="2" id="KW-0808">Transferase</keyword>
<evidence type="ECO:0000256" key="1">
    <source>
        <dbReference type="ARBA" id="ARBA00022603"/>
    </source>
</evidence>
<dbReference type="GO" id="GO:0032259">
    <property type="term" value="P:methylation"/>
    <property type="evidence" value="ECO:0007669"/>
    <property type="project" value="UniProtKB-KW"/>
</dbReference>
<keyword evidence="1" id="KW-0489">Methyltransferase</keyword>
<evidence type="ECO:0000259" key="4">
    <source>
        <dbReference type="PROSITE" id="PS50280"/>
    </source>
</evidence>
<dbReference type="Proteomes" id="UP001529510">
    <property type="component" value="Unassembled WGS sequence"/>
</dbReference>
<comment type="caution">
    <text evidence="5">The sequence shown here is derived from an EMBL/GenBank/DDBJ whole genome shotgun (WGS) entry which is preliminary data.</text>
</comment>
<accession>A0ABD0QB14</accession>
<dbReference type="PANTHER" id="PTHR46165">
    <property type="entry name" value="SET AND MYND DOMAIN-CONTAINING PROTEIN 4"/>
    <property type="match status" value="1"/>
</dbReference>
<dbReference type="Gene3D" id="2.170.270.10">
    <property type="entry name" value="SET domain"/>
    <property type="match status" value="1"/>
</dbReference>
<evidence type="ECO:0000313" key="6">
    <source>
        <dbReference type="Proteomes" id="UP001529510"/>
    </source>
</evidence>
<evidence type="ECO:0000256" key="3">
    <source>
        <dbReference type="ARBA" id="ARBA00022691"/>
    </source>
</evidence>
<organism evidence="5 6">
    <name type="scientific">Cirrhinus mrigala</name>
    <name type="common">Mrigala</name>
    <dbReference type="NCBI Taxonomy" id="683832"/>
    <lineage>
        <taxon>Eukaryota</taxon>
        <taxon>Metazoa</taxon>
        <taxon>Chordata</taxon>
        <taxon>Craniata</taxon>
        <taxon>Vertebrata</taxon>
        <taxon>Euteleostomi</taxon>
        <taxon>Actinopterygii</taxon>
        <taxon>Neopterygii</taxon>
        <taxon>Teleostei</taxon>
        <taxon>Ostariophysi</taxon>
        <taxon>Cypriniformes</taxon>
        <taxon>Cyprinidae</taxon>
        <taxon>Labeoninae</taxon>
        <taxon>Labeonini</taxon>
        <taxon>Cirrhinus</taxon>
    </lineage>
</organism>
<feature type="domain" description="SET" evidence="4">
    <location>
        <begin position="1"/>
        <end position="70"/>
    </location>
</feature>
<evidence type="ECO:0000256" key="2">
    <source>
        <dbReference type="ARBA" id="ARBA00022679"/>
    </source>
</evidence>
<sequence length="75" mass="7995">SEIRIATAIFPVLSLLNHSCSPNTSISFNTGFQTDPLNQFGPEIPRSGVTVTVRASKDLTAGQEILHCYGIMGSS</sequence>
<dbReference type="AlphaFoldDB" id="A0ABD0QB14"/>
<dbReference type="GO" id="GO:0008168">
    <property type="term" value="F:methyltransferase activity"/>
    <property type="evidence" value="ECO:0007669"/>
    <property type="project" value="UniProtKB-KW"/>
</dbReference>
<dbReference type="InterPro" id="IPR046341">
    <property type="entry name" value="SET_dom_sf"/>
</dbReference>
<dbReference type="PROSITE" id="PS50280">
    <property type="entry name" value="SET"/>
    <property type="match status" value="1"/>
</dbReference>
<reference evidence="5 6" key="1">
    <citation type="submission" date="2024-05" db="EMBL/GenBank/DDBJ databases">
        <title>Genome sequencing and assembly of Indian major carp, Cirrhinus mrigala (Hamilton, 1822).</title>
        <authorList>
            <person name="Mohindra V."/>
            <person name="Chowdhury L.M."/>
            <person name="Lal K."/>
            <person name="Jena J.K."/>
        </authorList>
    </citation>
    <scope>NUCLEOTIDE SEQUENCE [LARGE SCALE GENOMIC DNA]</scope>
    <source>
        <strain evidence="5">CM1030</strain>
        <tissue evidence="5">Blood</tissue>
    </source>
</reference>
<dbReference type="InterPro" id="IPR052097">
    <property type="entry name" value="SET-MYND_domain_protein"/>
</dbReference>